<dbReference type="InterPro" id="IPR000160">
    <property type="entry name" value="GGDEF_dom"/>
</dbReference>
<dbReference type="Gene3D" id="3.30.70.270">
    <property type="match status" value="1"/>
</dbReference>
<keyword evidence="6" id="KW-1185">Reference proteome</keyword>
<proteinExistence type="predicted"/>
<dbReference type="Proteomes" id="UP001302429">
    <property type="component" value="Chromosome"/>
</dbReference>
<dbReference type="FunFam" id="3.30.70.270:FF:000001">
    <property type="entry name" value="Diguanylate cyclase domain protein"/>
    <property type="match status" value="1"/>
</dbReference>
<name>A0AA97I1A1_9SPHN</name>
<dbReference type="EC" id="2.7.7.65" evidence="1"/>
<dbReference type="PROSITE" id="PS50887">
    <property type="entry name" value="GGDEF"/>
    <property type="match status" value="1"/>
</dbReference>
<feature type="domain" description="GGDEF" evidence="4">
    <location>
        <begin position="234"/>
        <end position="369"/>
    </location>
</feature>
<feature type="coiled-coil region" evidence="3">
    <location>
        <begin position="169"/>
        <end position="203"/>
    </location>
</feature>
<dbReference type="GO" id="GO:0005886">
    <property type="term" value="C:plasma membrane"/>
    <property type="evidence" value="ECO:0007669"/>
    <property type="project" value="TreeGrafter"/>
</dbReference>
<dbReference type="KEGG" id="acoa:RB602_00160"/>
<evidence type="ECO:0000256" key="3">
    <source>
        <dbReference type="SAM" id="Coils"/>
    </source>
</evidence>
<dbReference type="InterPro" id="IPR050469">
    <property type="entry name" value="Diguanylate_Cyclase"/>
</dbReference>
<keyword evidence="3" id="KW-0175">Coiled coil</keyword>
<dbReference type="SUPFAM" id="SSF55073">
    <property type="entry name" value="Nucleotide cyclase"/>
    <property type="match status" value="1"/>
</dbReference>
<dbReference type="AlphaFoldDB" id="A0AA97I1A1"/>
<dbReference type="CDD" id="cd01949">
    <property type="entry name" value="GGDEF"/>
    <property type="match status" value="1"/>
</dbReference>
<accession>A0AA97I1A1</accession>
<evidence type="ECO:0000256" key="2">
    <source>
        <dbReference type="ARBA" id="ARBA00034247"/>
    </source>
</evidence>
<dbReference type="GO" id="GO:0052621">
    <property type="term" value="F:diguanylate cyclase activity"/>
    <property type="evidence" value="ECO:0007669"/>
    <property type="project" value="UniProtKB-EC"/>
</dbReference>
<dbReference type="SMART" id="SM00267">
    <property type="entry name" value="GGDEF"/>
    <property type="match status" value="1"/>
</dbReference>
<keyword evidence="5" id="KW-0548">Nucleotidyltransferase</keyword>
<dbReference type="RefSeq" id="WP_317081831.1">
    <property type="nucleotide sequence ID" value="NZ_CP136594.1"/>
</dbReference>
<dbReference type="PANTHER" id="PTHR45138">
    <property type="entry name" value="REGULATORY COMPONENTS OF SENSORY TRANSDUCTION SYSTEM"/>
    <property type="match status" value="1"/>
</dbReference>
<reference evidence="5 6" key="1">
    <citation type="submission" date="2023-10" db="EMBL/GenBank/DDBJ databases">
        <title>Complete genome sequence of a Sphingomonadaceae bacterium.</title>
        <authorList>
            <person name="Yan C."/>
        </authorList>
    </citation>
    <scope>NUCLEOTIDE SEQUENCE [LARGE SCALE GENOMIC DNA]</scope>
    <source>
        <strain evidence="5 6">SCSIO 66989</strain>
    </source>
</reference>
<evidence type="ECO:0000313" key="5">
    <source>
        <dbReference type="EMBL" id="WOE75168.1"/>
    </source>
</evidence>
<dbReference type="InterPro" id="IPR043128">
    <property type="entry name" value="Rev_trsase/Diguanyl_cyclase"/>
</dbReference>
<evidence type="ECO:0000259" key="4">
    <source>
        <dbReference type="PROSITE" id="PS50887"/>
    </source>
</evidence>
<sequence>MMTKHSHSQFRNAEPATSGLGKRVIEYFGWKDAPPEEKPLRLKKLEAVYDFLDSAQLEPTPEAYRLGWEYLYGANQKLCAEIDALMEERGTVPLGSVYELTAQHLNIFDFSELTKLINSGTQVLRQGHKVIADSRGDNRNYSKALKQEMKQIDQPAGSENHLTRLFSLTNAMIKKSQEAERQLKEAESNVVKMRKKLDDATQKAETDQLTGLPNRWAFEDVLKEALAQSKKNFEPLTVAFIDIDHFKAINDNYGHDVGDRVLKRIAGILNSMSDERCHLARHGGEEFVTLFSDKTPQQVFDIVDKTRDELASQNFTIRETEEQIGTVSFSAGIAALGSDGDPRAMLRRADAALYAAKENGRNQVVIDKS</sequence>
<dbReference type="GO" id="GO:0043709">
    <property type="term" value="P:cell adhesion involved in single-species biofilm formation"/>
    <property type="evidence" value="ECO:0007669"/>
    <property type="project" value="TreeGrafter"/>
</dbReference>
<dbReference type="GO" id="GO:1902201">
    <property type="term" value="P:negative regulation of bacterial-type flagellum-dependent cell motility"/>
    <property type="evidence" value="ECO:0007669"/>
    <property type="project" value="TreeGrafter"/>
</dbReference>
<comment type="catalytic activity">
    <reaction evidence="2">
        <text>2 GTP = 3',3'-c-di-GMP + 2 diphosphate</text>
        <dbReference type="Rhea" id="RHEA:24898"/>
        <dbReference type="ChEBI" id="CHEBI:33019"/>
        <dbReference type="ChEBI" id="CHEBI:37565"/>
        <dbReference type="ChEBI" id="CHEBI:58805"/>
        <dbReference type="EC" id="2.7.7.65"/>
    </reaction>
</comment>
<protein>
    <recommendedName>
        <fullName evidence="1">diguanylate cyclase</fullName>
        <ecNumber evidence="1">2.7.7.65</ecNumber>
    </recommendedName>
</protein>
<dbReference type="PANTHER" id="PTHR45138:SF9">
    <property type="entry name" value="DIGUANYLATE CYCLASE DGCM-RELATED"/>
    <property type="match status" value="1"/>
</dbReference>
<dbReference type="InterPro" id="IPR029787">
    <property type="entry name" value="Nucleotide_cyclase"/>
</dbReference>
<evidence type="ECO:0000256" key="1">
    <source>
        <dbReference type="ARBA" id="ARBA00012528"/>
    </source>
</evidence>
<dbReference type="Pfam" id="PF00990">
    <property type="entry name" value="GGDEF"/>
    <property type="match status" value="1"/>
</dbReference>
<evidence type="ECO:0000313" key="6">
    <source>
        <dbReference type="Proteomes" id="UP001302429"/>
    </source>
</evidence>
<organism evidence="5 6">
    <name type="scientific">Alterisphingorhabdus coralli</name>
    <dbReference type="NCBI Taxonomy" id="3071408"/>
    <lineage>
        <taxon>Bacteria</taxon>
        <taxon>Pseudomonadati</taxon>
        <taxon>Pseudomonadota</taxon>
        <taxon>Alphaproteobacteria</taxon>
        <taxon>Sphingomonadales</taxon>
        <taxon>Sphingomonadaceae</taxon>
        <taxon>Alterisphingorhabdus (ex Yan et al. 2024)</taxon>
    </lineage>
</organism>
<dbReference type="NCBIfam" id="TIGR00254">
    <property type="entry name" value="GGDEF"/>
    <property type="match status" value="1"/>
</dbReference>
<gene>
    <name evidence="5" type="ORF">RB602_00160</name>
</gene>
<dbReference type="EMBL" id="CP136594">
    <property type="protein sequence ID" value="WOE75168.1"/>
    <property type="molecule type" value="Genomic_DNA"/>
</dbReference>
<keyword evidence="5" id="KW-0808">Transferase</keyword>